<dbReference type="Proteomes" id="UP000294508">
    <property type="component" value="Unassembled WGS sequence"/>
</dbReference>
<dbReference type="EMBL" id="SLWN01000021">
    <property type="protein sequence ID" value="TCO15733.1"/>
    <property type="molecule type" value="Genomic_DNA"/>
</dbReference>
<keyword evidence="3" id="KW-0812">Transmembrane</keyword>
<dbReference type="InterPro" id="IPR051257">
    <property type="entry name" value="Diverse_CBS-Domain"/>
</dbReference>
<protein>
    <submittedName>
        <fullName evidence="5">CBS domain protein</fullName>
    </submittedName>
</protein>
<proteinExistence type="predicted"/>
<keyword evidence="3" id="KW-1133">Transmembrane helix</keyword>
<dbReference type="PROSITE" id="PS51371">
    <property type="entry name" value="CBS"/>
    <property type="match status" value="2"/>
</dbReference>
<evidence type="ECO:0000256" key="1">
    <source>
        <dbReference type="ARBA" id="ARBA00023122"/>
    </source>
</evidence>
<evidence type="ECO:0000256" key="3">
    <source>
        <dbReference type="SAM" id="Phobius"/>
    </source>
</evidence>
<feature type="domain" description="CBS" evidence="4">
    <location>
        <begin position="83"/>
        <end position="140"/>
    </location>
</feature>
<sequence>MLRAVLWMIWRDQQRAAFAAGRAGRIFGYVLVGLGFFQVAYGSGFSGLWLVLIGLFVVNAAAAEEQHARLGSLLRGIVVGHVMTPNPVVSDPEQTVDEFIRRIAFAHPFSSYPLTDPAGRLIGLVTPNRVRAVPVDRRASTKLRDIACRPDEVPTARPDEPLADLLPRMAGCADGRAIVTDENDAVVGIVSPSDVSRTMQLASLTSPNTPARGADRWPARPGT</sequence>
<reference evidence="5 6" key="1">
    <citation type="journal article" date="2015" name="Stand. Genomic Sci.">
        <title>Genomic Encyclopedia of Bacterial and Archaeal Type Strains, Phase III: the genomes of soil and plant-associated and newly described type strains.</title>
        <authorList>
            <person name="Whitman W.B."/>
            <person name="Woyke T."/>
            <person name="Klenk H.P."/>
            <person name="Zhou Y."/>
            <person name="Lilburn T.G."/>
            <person name="Beck B.J."/>
            <person name="De Vos P."/>
            <person name="Vandamme P."/>
            <person name="Eisen J.A."/>
            <person name="Garrity G."/>
            <person name="Hugenholtz P."/>
            <person name="Kyrpides N.C."/>
        </authorList>
    </citation>
    <scope>NUCLEOTIDE SEQUENCE [LARGE SCALE GENOMIC DNA]</scope>
    <source>
        <strain evidence="5 6">VKM Ac-2572</strain>
    </source>
</reference>
<dbReference type="Pfam" id="PF00571">
    <property type="entry name" value="CBS"/>
    <property type="match status" value="2"/>
</dbReference>
<dbReference type="InterPro" id="IPR000644">
    <property type="entry name" value="CBS_dom"/>
</dbReference>
<dbReference type="Gene3D" id="3.10.580.10">
    <property type="entry name" value="CBS-domain"/>
    <property type="match status" value="2"/>
</dbReference>
<keyword evidence="3" id="KW-0472">Membrane</keyword>
<dbReference type="PANTHER" id="PTHR43080">
    <property type="entry name" value="CBS DOMAIN-CONTAINING PROTEIN CBSX3, MITOCHONDRIAL"/>
    <property type="match status" value="1"/>
</dbReference>
<keyword evidence="6" id="KW-1185">Reference proteome</keyword>
<feature type="transmembrane region" description="Helical" evidence="3">
    <location>
        <begin position="47"/>
        <end position="63"/>
    </location>
</feature>
<dbReference type="PANTHER" id="PTHR43080:SF2">
    <property type="entry name" value="CBS DOMAIN-CONTAINING PROTEIN"/>
    <property type="match status" value="1"/>
</dbReference>
<dbReference type="SUPFAM" id="SSF54631">
    <property type="entry name" value="CBS-domain pair"/>
    <property type="match status" value="1"/>
</dbReference>
<name>A0A4R2H015_9ACTN</name>
<organism evidence="5 6">
    <name type="scientific">Kribbella steppae</name>
    <dbReference type="NCBI Taxonomy" id="2512223"/>
    <lineage>
        <taxon>Bacteria</taxon>
        <taxon>Bacillati</taxon>
        <taxon>Actinomycetota</taxon>
        <taxon>Actinomycetes</taxon>
        <taxon>Propionibacteriales</taxon>
        <taxon>Kribbellaceae</taxon>
        <taxon>Kribbella</taxon>
    </lineage>
</organism>
<comment type="caution">
    <text evidence="5">The sequence shown here is derived from an EMBL/GenBank/DDBJ whole genome shotgun (WGS) entry which is preliminary data.</text>
</comment>
<feature type="transmembrane region" description="Helical" evidence="3">
    <location>
        <begin position="20"/>
        <end position="41"/>
    </location>
</feature>
<accession>A0A4R2H015</accession>
<dbReference type="InterPro" id="IPR046342">
    <property type="entry name" value="CBS_dom_sf"/>
</dbReference>
<dbReference type="AlphaFoldDB" id="A0A4R2H015"/>
<keyword evidence="1 2" id="KW-0129">CBS domain</keyword>
<evidence type="ECO:0000313" key="6">
    <source>
        <dbReference type="Proteomes" id="UP000294508"/>
    </source>
</evidence>
<gene>
    <name evidence="5" type="ORF">EV652_121106</name>
</gene>
<evidence type="ECO:0000259" key="4">
    <source>
        <dbReference type="PROSITE" id="PS51371"/>
    </source>
</evidence>
<evidence type="ECO:0000313" key="5">
    <source>
        <dbReference type="EMBL" id="TCO15733.1"/>
    </source>
</evidence>
<feature type="domain" description="CBS" evidence="4">
    <location>
        <begin position="148"/>
        <end position="206"/>
    </location>
</feature>
<evidence type="ECO:0000256" key="2">
    <source>
        <dbReference type="PROSITE-ProRule" id="PRU00703"/>
    </source>
</evidence>